<gene>
    <name evidence="8" type="primary">ERG3</name>
    <name evidence="8" type="ORF">BGZ80_005779</name>
</gene>
<keyword evidence="2 6" id="KW-0812">Transmembrane</keyword>
<evidence type="ECO:0000256" key="1">
    <source>
        <dbReference type="ARBA" id="ARBA00004370"/>
    </source>
</evidence>
<evidence type="ECO:0000313" key="9">
    <source>
        <dbReference type="Proteomes" id="UP000703661"/>
    </source>
</evidence>
<dbReference type="AlphaFoldDB" id="A0A9P6MZA1"/>
<dbReference type="GO" id="GO:0005506">
    <property type="term" value="F:iron ion binding"/>
    <property type="evidence" value="ECO:0007669"/>
    <property type="project" value="InterPro"/>
</dbReference>
<comment type="subcellular location">
    <subcellularLocation>
        <location evidence="1">Membrane</location>
    </subcellularLocation>
</comment>
<dbReference type="Pfam" id="PF04116">
    <property type="entry name" value="FA_hydroxylase"/>
    <property type="match status" value="1"/>
</dbReference>
<sequence>MDVVLDIADEYVLNSVYPSLPAIPIPDLVAALAAIPKWSDLNTLLSSTSSSPLHTIASIGRNVASAALSSNMTLNALPTDNILRQTLSLLVLTYLGALVMYFSMSVPSYFFVFDRNHMKHPKFLKNQIRLEIQMSMKALPGIAIMTTPWLVGEVRGWSRLYTHIHSKDALLSAVTYNPPTSVIQETVAAAVATATGYNSTVAAAAAAAAASSATAARAAKLGPLAPIVEPFMDGWGYVAISIAAFLLFTDWGIYWIHRFLHHPLLYKRLHKPHHKWIVPTPFASHAFHFMDGYSQSVPYHLFVYLMPMQKYIYLTLFVLVNFWSVLIHDGEYLVSNPVVNSAAHHAVHHLYFNYNYGQYSTLWDRLGGSYRKPEDSMYDPALRMDKSVWKKQAKDVDNFDDNGKPTAASDPTFKGGPHAKDTMTTKAL</sequence>
<feature type="region of interest" description="Disordered" evidence="5">
    <location>
        <begin position="396"/>
        <end position="428"/>
    </location>
</feature>
<keyword evidence="9" id="KW-1185">Reference proteome</keyword>
<dbReference type="GO" id="GO:0008610">
    <property type="term" value="P:lipid biosynthetic process"/>
    <property type="evidence" value="ECO:0007669"/>
    <property type="project" value="InterPro"/>
</dbReference>
<evidence type="ECO:0000256" key="3">
    <source>
        <dbReference type="ARBA" id="ARBA00022989"/>
    </source>
</evidence>
<dbReference type="InterPro" id="IPR050307">
    <property type="entry name" value="Sterol_Desaturase_Related"/>
</dbReference>
<dbReference type="PANTHER" id="PTHR11863">
    <property type="entry name" value="STEROL DESATURASE"/>
    <property type="match status" value="1"/>
</dbReference>
<dbReference type="GO" id="GO:0016020">
    <property type="term" value="C:membrane"/>
    <property type="evidence" value="ECO:0007669"/>
    <property type="project" value="UniProtKB-SubCell"/>
</dbReference>
<name>A0A9P6MZA1_9FUNG</name>
<evidence type="ECO:0000313" key="8">
    <source>
        <dbReference type="EMBL" id="KAG0019472.1"/>
    </source>
</evidence>
<feature type="transmembrane region" description="Helical" evidence="6">
    <location>
        <begin position="234"/>
        <end position="256"/>
    </location>
</feature>
<evidence type="ECO:0000256" key="4">
    <source>
        <dbReference type="ARBA" id="ARBA00023136"/>
    </source>
</evidence>
<dbReference type="EMBL" id="JAAAID010000284">
    <property type="protein sequence ID" value="KAG0019472.1"/>
    <property type="molecule type" value="Genomic_DNA"/>
</dbReference>
<evidence type="ECO:0000256" key="5">
    <source>
        <dbReference type="SAM" id="MobiDB-lite"/>
    </source>
</evidence>
<evidence type="ECO:0000259" key="7">
    <source>
        <dbReference type="Pfam" id="PF04116"/>
    </source>
</evidence>
<proteinExistence type="predicted"/>
<feature type="transmembrane region" description="Helical" evidence="6">
    <location>
        <begin position="311"/>
        <end position="328"/>
    </location>
</feature>
<accession>A0A9P6MZA1</accession>
<evidence type="ECO:0000256" key="6">
    <source>
        <dbReference type="SAM" id="Phobius"/>
    </source>
</evidence>
<dbReference type="Proteomes" id="UP000703661">
    <property type="component" value="Unassembled WGS sequence"/>
</dbReference>
<comment type="caution">
    <text evidence="8">The sequence shown here is derived from an EMBL/GenBank/DDBJ whole genome shotgun (WGS) entry which is preliminary data.</text>
</comment>
<dbReference type="InterPro" id="IPR006694">
    <property type="entry name" value="Fatty_acid_hydroxylase"/>
</dbReference>
<dbReference type="GO" id="GO:0016491">
    <property type="term" value="F:oxidoreductase activity"/>
    <property type="evidence" value="ECO:0007669"/>
    <property type="project" value="InterPro"/>
</dbReference>
<reference evidence="8" key="1">
    <citation type="journal article" date="2020" name="Fungal Divers.">
        <title>Resolving the Mortierellaceae phylogeny through synthesis of multi-gene phylogenetics and phylogenomics.</title>
        <authorList>
            <person name="Vandepol N."/>
            <person name="Liber J."/>
            <person name="Desiro A."/>
            <person name="Na H."/>
            <person name="Kennedy M."/>
            <person name="Barry K."/>
            <person name="Grigoriev I.V."/>
            <person name="Miller A.N."/>
            <person name="O'Donnell K."/>
            <person name="Stajich J.E."/>
            <person name="Bonito G."/>
        </authorList>
    </citation>
    <scope>NUCLEOTIDE SEQUENCE</scope>
    <source>
        <strain evidence="8">NRRL 2769</strain>
    </source>
</reference>
<feature type="transmembrane region" description="Helical" evidence="6">
    <location>
        <begin position="87"/>
        <end position="113"/>
    </location>
</feature>
<feature type="domain" description="Fatty acid hydroxylase" evidence="7">
    <location>
        <begin position="243"/>
        <end position="368"/>
    </location>
</feature>
<dbReference type="OrthoDB" id="6354873at2759"/>
<organism evidence="8 9">
    <name type="scientific">Entomortierella chlamydospora</name>
    <dbReference type="NCBI Taxonomy" id="101097"/>
    <lineage>
        <taxon>Eukaryota</taxon>
        <taxon>Fungi</taxon>
        <taxon>Fungi incertae sedis</taxon>
        <taxon>Mucoromycota</taxon>
        <taxon>Mortierellomycotina</taxon>
        <taxon>Mortierellomycetes</taxon>
        <taxon>Mortierellales</taxon>
        <taxon>Mortierellaceae</taxon>
        <taxon>Entomortierella</taxon>
    </lineage>
</organism>
<protein>
    <submittedName>
        <fullName evidence="8">C-5 sterol desaturase</fullName>
    </submittedName>
</protein>
<keyword evidence="4 6" id="KW-0472">Membrane</keyword>
<evidence type="ECO:0000256" key="2">
    <source>
        <dbReference type="ARBA" id="ARBA00022692"/>
    </source>
</evidence>
<keyword evidence="3 6" id="KW-1133">Transmembrane helix</keyword>
<feature type="compositionally biased region" description="Basic and acidic residues" evidence="5">
    <location>
        <begin position="418"/>
        <end position="428"/>
    </location>
</feature>